<dbReference type="GO" id="GO:0016740">
    <property type="term" value="F:transferase activity"/>
    <property type="evidence" value="ECO:0007669"/>
    <property type="project" value="UniProtKB-KW"/>
</dbReference>
<proteinExistence type="predicted"/>
<accession>A0A7W4V663</accession>
<evidence type="ECO:0000313" key="5">
    <source>
        <dbReference type="Proteomes" id="UP000578036"/>
    </source>
</evidence>
<evidence type="ECO:0000313" key="4">
    <source>
        <dbReference type="EMBL" id="MBB3005771.1"/>
    </source>
</evidence>
<dbReference type="RefSeq" id="WP_260153277.1">
    <property type="nucleotide sequence ID" value="NZ_JACHWF010000001.1"/>
</dbReference>
<feature type="domain" description="Glycosyltransferase 2-like" evidence="2">
    <location>
        <begin position="25"/>
        <end position="151"/>
    </location>
</feature>
<dbReference type="InterPro" id="IPR029044">
    <property type="entry name" value="Nucleotide-diphossugar_trans"/>
</dbReference>
<dbReference type="Gene3D" id="3.90.550.10">
    <property type="entry name" value="Spore Coat Polysaccharide Biosynthesis Protein SpsA, Chain A"/>
    <property type="match status" value="1"/>
</dbReference>
<evidence type="ECO:0000259" key="2">
    <source>
        <dbReference type="Pfam" id="PF00535"/>
    </source>
</evidence>
<dbReference type="SUPFAM" id="SSF53448">
    <property type="entry name" value="Nucleotide-diphospho-sugar transferases"/>
    <property type="match status" value="1"/>
</dbReference>
<dbReference type="Proteomes" id="UP000578036">
    <property type="component" value="Unassembled WGS sequence"/>
</dbReference>
<feature type="domain" description="Galactosyltransferase C-terminal" evidence="3">
    <location>
        <begin position="191"/>
        <end position="241"/>
    </location>
</feature>
<gene>
    <name evidence="4" type="ORF">FHX61_000387</name>
</gene>
<organism evidence="4 5">
    <name type="scientific">Cupriavidus alkaliphilus</name>
    <dbReference type="NCBI Taxonomy" id="942866"/>
    <lineage>
        <taxon>Bacteria</taxon>
        <taxon>Pseudomonadati</taxon>
        <taxon>Pseudomonadota</taxon>
        <taxon>Betaproteobacteria</taxon>
        <taxon>Burkholderiales</taxon>
        <taxon>Burkholderiaceae</taxon>
        <taxon>Cupriavidus</taxon>
    </lineage>
</organism>
<keyword evidence="1 4" id="KW-0808">Transferase</keyword>
<dbReference type="EMBL" id="JACHWF010000001">
    <property type="protein sequence ID" value="MBB3005771.1"/>
    <property type="molecule type" value="Genomic_DNA"/>
</dbReference>
<comment type="caution">
    <text evidence="4">The sequence shown here is derived from an EMBL/GenBank/DDBJ whole genome shotgun (WGS) entry which is preliminary data.</text>
</comment>
<dbReference type="AlphaFoldDB" id="A0A7W4V663"/>
<evidence type="ECO:0000259" key="3">
    <source>
        <dbReference type="Pfam" id="PF02709"/>
    </source>
</evidence>
<reference evidence="4 5" key="1">
    <citation type="submission" date="2020-08" db="EMBL/GenBank/DDBJ databases">
        <title>Genomic Encyclopedia of Type Strains, Phase IV (KMG-V): Genome sequencing to study the core and pangenomes of soil and plant-associated prokaryotes.</title>
        <authorList>
            <person name="Whitman W."/>
        </authorList>
    </citation>
    <scope>NUCLEOTIDE SEQUENCE [LARGE SCALE GENOMIC DNA]</scope>
    <source>
        <strain evidence="4 5">SLV-2362</strain>
    </source>
</reference>
<dbReference type="Pfam" id="PF00535">
    <property type="entry name" value="Glycos_transf_2"/>
    <property type="match status" value="1"/>
</dbReference>
<protein>
    <submittedName>
        <fullName evidence="4">GT2 family glycosyltransferase</fullName>
    </submittedName>
</protein>
<evidence type="ECO:0000256" key="1">
    <source>
        <dbReference type="ARBA" id="ARBA00022679"/>
    </source>
</evidence>
<dbReference type="PANTHER" id="PTHR43179">
    <property type="entry name" value="RHAMNOSYLTRANSFERASE WBBL"/>
    <property type="match status" value="1"/>
</dbReference>
<dbReference type="InterPro" id="IPR001173">
    <property type="entry name" value="Glyco_trans_2-like"/>
</dbReference>
<name>A0A7W4V663_9BURK</name>
<dbReference type="Pfam" id="PF02709">
    <property type="entry name" value="Glyco_transf_7C"/>
    <property type="match status" value="1"/>
</dbReference>
<dbReference type="InterPro" id="IPR027791">
    <property type="entry name" value="Galactosyl_T_C"/>
</dbReference>
<sequence length="296" mass="32692">MTERTHTRDGSVWQKEGVPMHSDLSVLIPFKDKAEMTLQCVDSLYRFGPACREILLISNNSSAAELNAVEKGLAKYDNARVLIYDQPFNYQKLNNWAVAQSQGSDLLFLNNDTELVERSRGLLESMVERAHAPAVGAVGCVLLYGDAKTIQHGGVFLVSGGLADHLFVGRRLADVLDDCKAGRVEPDIRGDVRLSAVTGAVTVVQRSKFEEIGGFDEGFIICGGDVDMCIRLEKLGYQTVLAGADSGFILHKESQSRAHKPIPFNDFYRSYLSYLESYDPQRGDRFVPTKNKAAHS</sequence>
<dbReference type="PANTHER" id="PTHR43179:SF7">
    <property type="entry name" value="RHAMNOSYLTRANSFERASE WBBL"/>
    <property type="match status" value="1"/>
</dbReference>
<keyword evidence="5" id="KW-1185">Reference proteome</keyword>